<evidence type="ECO:0000313" key="2">
    <source>
        <dbReference type="Proteomes" id="UP000749559"/>
    </source>
</evidence>
<gene>
    <name evidence="1" type="ORF">OFUS_LOCUS5413</name>
</gene>
<reference evidence="1" key="1">
    <citation type="submission" date="2022-03" db="EMBL/GenBank/DDBJ databases">
        <authorList>
            <person name="Martin C."/>
        </authorList>
    </citation>
    <scope>NUCLEOTIDE SEQUENCE</scope>
</reference>
<dbReference type="AlphaFoldDB" id="A0A8J1UTS2"/>
<sequence>EHVPCSKLAFLPTLFIFSWQKAFNVPFGAVAVSLLFLKMFICDVASNLAITDIFTLTLEIPSSVYRGKEMLGIKDSFQKYVVCEKCHHSYEIDNNLTLRQDGSRVS</sequence>
<proteinExistence type="predicted"/>
<dbReference type="EMBL" id="CAIIXF020000003">
    <property type="protein sequence ID" value="CAH1778504.1"/>
    <property type="molecule type" value="Genomic_DNA"/>
</dbReference>
<keyword evidence="2" id="KW-1185">Reference proteome</keyword>
<dbReference type="OrthoDB" id="2436336at2759"/>
<organism evidence="1 2">
    <name type="scientific">Owenia fusiformis</name>
    <name type="common">Polychaete worm</name>
    <dbReference type="NCBI Taxonomy" id="6347"/>
    <lineage>
        <taxon>Eukaryota</taxon>
        <taxon>Metazoa</taxon>
        <taxon>Spiralia</taxon>
        <taxon>Lophotrochozoa</taxon>
        <taxon>Annelida</taxon>
        <taxon>Polychaeta</taxon>
        <taxon>Sedentaria</taxon>
        <taxon>Canalipalpata</taxon>
        <taxon>Sabellida</taxon>
        <taxon>Oweniida</taxon>
        <taxon>Oweniidae</taxon>
        <taxon>Owenia</taxon>
    </lineage>
</organism>
<feature type="non-terminal residue" evidence="1">
    <location>
        <position position="106"/>
    </location>
</feature>
<accession>A0A8J1UTS2</accession>
<dbReference type="Proteomes" id="UP000749559">
    <property type="component" value="Unassembled WGS sequence"/>
</dbReference>
<feature type="non-terminal residue" evidence="1">
    <location>
        <position position="1"/>
    </location>
</feature>
<name>A0A8J1UTS2_OWEFU</name>
<protein>
    <submittedName>
        <fullName evidence="1">Uncharacterized protein</fullName>
    </submittedName>
</protein>
<evidence type="ECO:0000313" key="1">
    <source>
        <dbReference type="EMBL" id="CAH1778504.1"/>
    </source>
</evidence>
<comment type="caution">
    <text evidence="1">The sequence shown here is derived from an EMBL/GenBank/DDBJ whole genome shotgun (WGS) entry which is preliminary data.</text>
</comment>